<sequence length="284" mass="31940">MSELQKQLKHHQAELERLKKALPNLSAAAKEAKRFHANNRINRAPYPREITDAFDNAKSAIEGHASEIKRIQRLIDWEDGTRFASANIKKAQKEISQVQSDLQKLQDKRLKLSTKLQKLEDEKRAEVEKAQYAEKQAAASYAVALSDGDDADEQHAEKVLRLASEALATVTRGKRGLAATAQALKNEVEKLDVEITEIREVLKDLRQRQLRVARIMWADRMDKAAQEFAAVAAHLEATEKALGWRSSLSELYVPLQTPYGASCISEKTIRDKAYALSMEQLLAA</sequence>
<evidence type="ECO:0008006" key="4">
    <source>
        <dbReference type="Google" id="ProtNLM"/>
    </source>
</evidence>
<gene>
    <name evidence="2" type="ORF">HU754_024475</name>
</gene>
<evidence type="ECO:0000256" key="1">
    <source>
        <dbReference type="SAM" id="Coils"/>
    </source>
</evidence>
<reference evidence="2" key="2">
    <citation type="journal article" date="2021" name="Microorganisms">
        <title>The Ever-Expanding Pseudomonas Genus: Description of 43 New Species and Partition of the Pseudomonas putida Group.</title>
        <authorList>
            <person name="Girard L."/>
            <person name="Lood C."/>
            <person name="Hofte M."/>
            <person name="Vandamme P."/>
            <person name="Rokni-Zadeh H."/>
            <person name="van Noort V."/>
            <person name="Lavigne R."/>
            <person name="De Mot R."/>
        </authorList>
    </citation>
    <scope>NUCLEOTIDE SEQUENCE</scope>
    <source>
        <strain evidence="2">OE 48.2</strain>
    </source>
</reference>
<protein>
    <recommendedName>
        <fullName evidence="4">Chromosome segregation protein SMC</fullName>
    </recommendedName>
</protein>
<dbReference type="EMBL" id="CP077090">
    <property type="protein sequence ID" value="QXI10924.1"/>
    <property type="molecule type" value="Genomic_DNA"/>
</dbReference>
<dbReference type="KEGG" id="pze:HU754_024475"/>
<dbReference type="Proteomes" id="UP000627092">
    <property type="component" value="Chromosome"/>
</dbReference>
<name>A0A9E6NN16_9PSED</name>
<proteinExistence type="predicted"/>
<dbReference type="RefSeq" id="WP_186624491.1">
    <property type="nucleotide sequence ID" value="NZ_CP077090.1"/>
</dbReference>
<keyword evidence="1" id="KW-0175">Coiled coil</keyword>
<feature type="coiled-coil region" evidence="1">
    <location>
        <begin position="1"/>
        <end position="28"/>
    </location>
</feature>
<feature type="coiled-coil region" evidence="1">
    <location>
        <begin position="88"/>
        <end position="136"/>
    </location>
</feature>
<accession>A0A9E6NN16</accession>
<evidence type="ECO:0000313" key="3">
    <source>
        <dbReference type="Proteomes" id="UP000627092"/>
    </source>
</evidence>
<reference evidence="2" key="1">
    <citation type="journal article" date="2020" name="Microorganisms">
        <title>Reliable Identification of Environmental Pseudomonas Isolates Using the rpoD Gene.</title>
        <authorList>
            <consortium name="The Broad Institute Genome Sequencing Platform"/>
            <person name="Girard L."/>
            <person name="Lood C."/>
            <person name="Rokni-Zadeh H."/>
            <person name="van Noort V."/>
            <person name="Lavigne R."/>
            <person name="De Mot R."/>
        </authorList>
    </citation>
    <scope>NUCLEOTIDE SEQUENCE</scope>
    <source>
        <strain evidence="2">OE 48.2</strain>
    </source>
</reference>
<dbReference type="AlphaFoldDB" id="A0A9E6NN16"/>
<organism evidence="2 3">
    <name type="scientific">Pseudomonas zeae</name>
    <dbReference type="NCBI Taxonomy" id="2745510"/>
    <lineage>
        <taxon>Bacteria</taxon>
        <taxon>Pseudomonadati</taxon>
        <taxon>Pseudomonadota</taxon>
        <taxon>Gammaproteobacteria</taxon>
        <taxon>Pseudomonadales</taxon>
        <taxon>Pseudomonadaceae</taxon>
        <taxon>Pseudomonas</taxon>
    </lineage>
</organism>
<evidence type="ECO:0000313" key="2">
    <source>
        <dbReference type="EMBL" id="QXI10924.1"/>
    </source>
</evidence>
<feature type="coiled-coil region" evidence="1">
    <location>
        <begin position="174"/>
        <end position="208"/>
    </location>
</feature>